<feature type="chain" id="PRO_5004202375" evidence="2">
    <location>
        <begin position="19"/>
        <end position="295"/>
    </location>
</feature>
<name>Q24JG5_TETTS</name>
<keyword evidence="4" id="KW-1185">Reference proteome</keyword>
<dbReference type="RefSeq" id="XP_001028168.2">
    <property type="nucleotide sequence ID" value="XM_001028168.2"/>
</dbReference>
<evidence type="ECO:0000256" key="1">
    <source>
        <dbReference type="SAM" id="Phobius"/>
    </source>
</evidence>
<dbReference type="AlphaFoldDB" id="Q24JG5"/>
<accession>Q24JG5</accession>
<reference evidence="4" key="1">
    <citation type="journal article" date="2006" name="PLoS Biol.">
        <title>Macronuclear genome sequence of the ciliate Tetrahymena thermophila, a model eukaryote.</title>
        <authorList>
            <person name="Eisen J.A."/>
            <person name="Coyne R.S."/>
            <person name="Wu M."/>
            <person name="Wu D."/>
            <person name="Thiagarajan M."/>
            <person name="Wortman J.R."/>
            <person name="Badger J.H."/>
            <person name="Ren Q."/>
            <person name="Amedeo P."/>
            <person name="Jones K.M."/>
            <person name="Tallon L.J."/>
            <person name="Delcher A.L."/>
            <person name="Salzberg S.L."/>
            <person name="Silva J.C."/>
            <person name="Haas B.J."/>
            <person name="Majoros W.H."/>
            <person name="Farzad M."/>
            <person name="Carlton J.M."/>
            <person name="Smith R.K. Jr."/>
            <person name="Garg J."/>
            <person name="Pearlman R.E."/>
            <person name="Karrer K.M."/>
            <person name="Sun L."/>
            <person name="Manning G."/>
            <person name="Elde N.C."/>
            <person name="Turkewitz A.P."/>
            <person name="Asai D.J."/>
            <person name="Wilkes D.E."/>
            <person name="Wang Y."/>
            <person name="Cai H."/>
            <person name="Collins K."/>
            <person name="Stewart B.A."/>
            <person name="Lee S.R."/>
            <person name="Wilamowska K."/>
            <person name="Weinberg Z."/>
            <person name="Ruzzo W.L."/>
            <person name="Wloga D."/>
            <person name="Gaertig J."/>
            <person name="Frankel J."/>
            <person name="Tsao C.-C."/>
            <person name="Gorovsky M.A."/>
            <person name="Keeling P.J."/>
            <person name="Waller R.F."/>
            <person name="Patron N.J."/>
            <person name="Cherry J.M."/>
            <person name="Stover N.A."/>
            <person name="Krieger C.J."/>
            <person name="del Toro C."/>
            <person name="Ryder H.F."/>
            <person name="Williamson S.C."/>
            <person name="Barbeau R.A."/>
            <person name="Hamilton E.P."/>
            <person name="Orias E."/>
        </authorList>
    </citation>
    <scope>NUCLEOTIDE SEQUENCE [LARGE SCALE GENOMIC DNA]</scope>
    <source>
        <strain evidence="4">SB210</strain>
    </source>
</reference>
<protein>
    <submittedName>
        <fullName evidence="3">Cell surface immobilization antigen</fullName>
    </submittedName>
</protein>
<feature type="transmembrane region" description="Helical" evidence="1">
    <location>
        <begin position="274"/>
        <end position="294"/>
    </location>
</feature>
<dbReference type="GeneID" id="7847021"/>
<keyword evidence="1" id="KW-0472">Membrane</keyword>
<sequence>MTILRLLIVSLLVSQIFAGQGAEVICNGTGCSNCPIPPTSNGILSWETGKKDPTKCLISSCPLSYAPINGTTDIYCQSCPGIPFRGVPAIFANSAGDACVPSSETCGIGRTANTWNYLDCYMCNGKDAPLAKSDQSVCLANRIPGDDVSCAGTGCASPENCPTPPTSTPALSWMTGTGSGKCAISSCPPYGTPINGATDLYCQSCPGTPNGNIKAVFANNSGNACVASTRTCGKSRTVNTWTNADCLACNGTNNKYAKSDKSGCQSTAPSSFSFYIYSNSMIILSSILFLITFLF</sequence>
<dbReference type="InterPro" id="IPR009670">
    <property type="entry name" value="SerH"/>
</dbReference>
<proteinExistence type="predicted"/>
<keyword evidence="2" id="KW-0732">Signal</keyword>
<dbReference type="EMBL" id="GG662206">
    <property type="protein sequence ID" value="EAS07926.2"/>
    <property type="molecule type" value="Genomic_DNA"/>
</dbReference>
<keyword evidence="1" id="KW-0812">Transmembrane</keyword>
<organism evidence="3 4">
    <name type="scientific">Tetrahymena thermophila (strain SB210)</name>
    <dbReference type="NCBI Taxonomy" id="312017"/>
    <lineage>
        <taxon>Eukaryota</taxon>
        <taxon>Sar</taxon>
        <taxon>Alveolata</taxon>
        <taxon>Ciliophora</taxon>
        <taxon>Intramacronucleata</taxon>
        <taxon>Oligohymenophorea</taxon>
        <taxon>Hymenostomatida</taxon>
        <taxon>Tetrahymenina</taxon>
        <taxon>Tetrahymenidae</taxon>
        <taxon>Tetrahymena</taxon>
    </lineage>
</organism>
<evidence type="ECO:0000256" key="2">
    <source>
        <dbReference type="SAM" id="SignalP"/>
    </source>
</evidence>
<dbReference type="Proteomes" id="UP000009168">
    <property type="component" value="Unassembled WGS sequence"/>
</dbReference>
<dbReference type="KEGG" id="tet:TTHERM_01431570"/>
<dbReference type="InParanoid" id="Q24JG5"/>
<keyword evidence="1" id="KW-1133">Transmembrane helix</keyword>
<gene>
    <name evidence="3" type="ORF">TTHERM_01431570</name>
</gene>
<evidence type="ECO:0000313" key="4">
    <source>
        <dbReference type="Proteomes" id="UP000009168"/>
    </source>
</evidence>
<feature type="signal peptide" evidence="2">
    <location>
        <begin position="1"/>
        <end position="18"/>
    </location>
</feature>
<dbReference type="Pfam" id="PF06873">
    <property type="entry name" value="SerH"/>
    <property type="match status" value="2"/>
</dbReference>
<evidence type="ECO:0000313" key="3">
    <source>
        <dbReference type="EMBL" id="EAS07926.2"/>
    </source>
</evidence>
<dbReference type="HOGENOM" id="CLU_483585_0_0_1"/>